<dbReference type="GO" id="GO:0016042">
    <property type="term" value="P:lipid catabolic process"/>
    <property type="evidence" value="ECO:0007669"/>
    <property type="project" value="UniProtKB-KW"/>
</dbReference>
<dbReference type="PIRSF" id="PIRSF000862">
    <property type="entry name" value="Steryl_ester_lip"/>
    <property type="match status" value="1"/>
</dbReference>
<evidence type="ECO:0000256" key="5">
    <source>
        <dbReference type="ARBA" id="ARBA00023180"/>
    </source>
</evidence>
<keyword evidence="11" id="KW-1185">Reference proteome</keyword>
<dbReference type="Pfam" id="PF00561">
    <property type="entry name" value="Abhydrolase_1"/>
    <property type="match status" value="1"/>
</dbReference>
<dbReference type="SUPFAM" id="SSF53474">
    <property type="entry name" value="alpha/beta-Hydrolases"/>
    <property type="match status" value="1"/>
</dbReference>
<feature type="chain" id="PRO_5042114743" evidence="8">
    <location>
        <begin position="23"/>
        <end position="460"/>
    </location>
</feature>
<dbReference type="InterPro" id="IPR029058">
    <property type="entry name" value="AB_hydrolase_fold"/>
</dbReference>
<protein>
    <submittedName>
        <fullName evidence="10">Gastric triacylglycerol lipase</fullName>
    </submittedName>
</protein>
<evidence type="ECO:0000256" key="7">
    <source>
        <dbReference type="SAM" id="MobiDB-lite"/>
    </source>
</evidence>
<feature type="domain" description="AB hydrolase-1" evidence="9">
    <location>
        <begin position="134"/>
        <end position="432"/>
    </location>
</feature>
<comment type="similarity">
    <text evidence="1">Belongs to the AB hydrolase superfamily. Lipase family.</text>
</comment>
<dbReference type="Proteomes" id="UP001219518">
    <property type="component" value="Unassembled WGS sequence"/>
</dbReference>
<dbReference type="EMBL" id="JAHWGI010001436">
    <property type="protein sequence ID" value="KAK3932485.1"/>
    <property type="molecule type" value="Genomic_DNA"/>
</dbReference>
<evidence type="ECO:0000256" key="4">
    <source>
        <dbReference type="ARBA" id="ARBA00023098"/>
    </source>
</evidence>
<evidence type="ECO:0000313" key="11">
    <source>
        <dbReference type="Proteomes" id="UP001219518"/>
    </source>
</evidence>
<evidence type="ECO:0000256" key="2">
    <source>
        <dbReference type="ARBA" id="ARBA00022729"/>
    </source>
</evidence>
<dbReference type="InterPro" id="IPR000073">
    <property type="entry name" value="AB_hydrolase_1"/>
</dbReference>
<evidence type="ECO:0000313" key="10">
    <source>
        <dbReference type="EMBL" id="KAK3932485.1"/>
    </source>
</evidence>
<name>A0AAE1I3V4_9NEOP</name>
<keyword evidence="4" id="KW-0443">Lipid metabolism</keyword>
<evidence type="ECO:0000256" key="1">
    <source>
        <dbReference type="ARBA" id="ARBA00010701"/>
    </source>
</evidence>
<gene>
    <name evidence="10" type="ORF">KUF71_012662</name>
</gene>
<feature type="active site" description="Charge relay system" evidence="6">
    <location>
        <position position="432"/>
    </location>
</feature>
<dbReference type="Gene3D" id="3.40.50.1820">
    <property type="entry name" value="alpha/beta hydrolase"/>
    <property type="match status" value="1"/>
</dbReference>
<reference evidence="10" key="2">
    <citation type="journal article" date="2023" name="BMC Genomics">
        <title>Pest status, molecular evolution, and epigenetic factors derived from the genome assembly of Frankliniella fusca, a thysanopteran phytovirus vector.</title>
        <authorList>
            <person name="Catto M.A."/>
            <person name="Labadie P.E."/>
            <person name="Jacobson A.L."/>
            <person name="Kennedy G.G."/>
            <person name="Srinivasan R."/>
            <person name="Hunt B.G."/>
        </authorList>
    </citation>
    <scope>NUCLEOTIDE SEQUENCE</scope>
    <source>
        <strain evidence="10">PL_HMW_Pooled</strain>
    </source>
</reference>
<feature type="active site" description="Nucleophile" evidence="6">
    <location>
        <position position="228"/>
    </location>
</feature>
<keyword evidence="2 8" id="KW-0732">Signal</keyword>
<evidence type="ECO:0000256" key="3">
    <source>
        <dbReference type="ARBA" id="ARBA00022963"/>
    </source>
</evidence>
<evidence type="ECO:0000259" key="9">
    <source>
        <dbReference type="Pfam" id="PF00561"/>
    </source>
</evidence>
<keyword evidence="5" id="KW-0325">Glycoprotein</keyword>
<feature type="active site" description="Charge relay system" evidence="6">
    <location>
        <position position="401"/>
    </location>
</feature>
<dbReference type="PANTHER" id="PTHR11005">
    <property type="entry name" value="LYSOSOMAL ACID LIPASE-RELATED"/>
    <property type="match status" value="1"/>
</dbReference>
<accession>A0AAE1I3V4</accession>
<feature type="region of interest" description="Disordered" evidence="7">
    <location>
        <begin position="97"/>
        <end position="128"/>
    </location>
</feature>
<feature type="signal peptide" evidence="8">
    <location>
        <begin position="1"/>
        <end position="22"/>
    </location>
</feature>
<evidence type="ECO:0000256" key="6">
    <source>
        <dbReference type="PIRSR" id="PIRSR000862-1"/>
    </source>
</evidence>
<sequence>MMAGVVKALLAAVLLCAVLTMAVDPKAEHAPDGLLLSAYLFSRSSDLSSWHRGFNPLLDLDPVALSRYWGYDAELHHVTTDDGYILGIHRISGSPSAAGSGFGSQHGNNGLDGADDGGASRAGDKRRSLPGQKPVVILAHPLLSSSSDWIILGPGKALAYLLADEGFDVWMMNVRGNTHSLNHTTLSPKSPAFWDFTYHEHATQDMPALIEYVIRETGEQQLQYVGFSMGTTIMFIMASERPEVAKHIRMFTGLGPVASLLHTRSTTFRLLAHLSPALMRSSAFFGINSFLPSTPALRKAGEIFCSDGSLTQGLCESLIAALSGRNDKQFNATMLPYIISRTPSGTSFKTINHYSQSLKHGFRRYDYGASENLKRYGLETAPLYNLSNVRVPSRLYYGLNDHLSDARDVVVTCSQLPSVINCEAVDDPLWTHLDFTWGKQAPELVYRRIIADIKESNAAA</sequence>
<dbReference type="GO" id="GO:0016788">
    <property type="term" value="F:hydrolase activity, acting on ester bonds"/>
    <property type="evidence" value="ECO:0007669"/>
    <property type="project" value="InterPro"/>
</dbReference>
<keyword evidence="3" id="KW-0442">Lipid degradation</keyword>
<dbReference type="InterPro" id="IPR025483">
    <property type="entry name" value="Lipase_euk"/>
</dbReference>
<reference evidence="10" key="1">
    <citation type="submission" date="2021-07" db="EMBL/GenBank/DDBJ databases">
        <authorList>
            <person name="Catto M.A."/>
            <person name="Jacobson A."/>
            <person name="Kennedy G."/>
            <person name="Labadie P."/>
            <person name="Hunt B.G."/>
            <person name="Srinivasan R."/>
        </authorList>
    </citation>
    <scope>NUCLEOTIDE SEQUENCE</scope>
    <source>
        <strain evidence="10">PL_HMW_Pooled</strain>
        <tissue evidence="10">Head</tissue>
    </source>
</reference>
<dbReference type="AlphaFoldDB" id="A0AAE1I3V4"/>
<proteinExistence type="inferred from homology"/>
<organism evidence="10 11">
    <name type="scientific">Frankliniella fusca</name>
    <dbReference type="NCBI Taxonomy" id="407009"/>
    <lineage>
        <taxon>Eukaryota</taxon>
        <taxon>Metazoa</taxon>
        <taxon>Ecdysozoa</taxon>
        <taxon>Arthropoda</taxon>
        <taxon>Hexapoda</taxon>
        <taxon>Insecta</taxon>
        <taxon>Pterygota</taxon>
        <taxon>Neoptera</taxon>
        <taxon>Paraneoptera</taxon>
        <taxon>Thysanoptera</taxon>
        <taxon>Terebrantia</taxon>
        <taxon>Thripoidea</taxon>
        <taxon>Thripidae</taxon>
        <taxon>Frankliniella</taxon>
    </lineage>
</organism>
<evidence type="ECO:0000256" key="8">
    <source>
        <dbReference type="SAM" id="SignalP"/>
    </source>
</evidence>
<comment type="caution">
    <text evidence="10">The sequence shown here is derived from an EMBL/GenBank/DDBJ whole genome shotgun (WGS) entry which is preliminary data.</text>
</comment>